<dbReference type="Proteomes" id="UP001152888">
    <property type="component" value="Unassembled WGS sequence"/>
</dbReference>
<evidence type="ECO:0000313" key="7">
    <source>
        <dbReference type="EMBL" id="CAH1980953.1"/>
    </source>
</evidence>
<evidence type="ECO:0000256" key="2">
    <source>
        <dbReference type="ARBA" id="ARBA00022771"/>
    </source>
</evidence>
<evidence type="ECO:0000256" key="1">
    <source>
        <dbReference type="ARBA" id="ARBA00022723"/>
    </source>
</evidence>
<organism evidence="7 8">
    <name type="scientific">Acanthoscelides obtectus</name>
    <name type="common">Bean weevil</name>
    <name type="synonym">Bruchus obtectus</name>
    <dbReference type="NCBI Taxonomy" id="200917"/>
    <lineage>
        <taxon>Eukaryota</taxon>
        <taxon>Metazoa</taxon>
        <taxon>Ecdysozoa</taxon>
        <taxon>Arthropoda</taxon>
        <taxon>Hexapoda</taxon>
        <taxon>Insecta</taxon>
        <taxon>Pterygota</taxon>
        <taxon>Neoptera</taxon>
        <taxon>Endopterygota</taxon>
        <taxon>Coleoptera</taxon>
        <taxon>Polyphaga</taxon>
        <taxon>Cucujiformia</taxon>
        <taxon>Chrysomeloidea</taxon>
        <taxon>Chrysomelidae</taxon>
        <taxon>Bruchinae</taxon>
        <taxon>Bruchini</taxon>
        <taxon>Acanthoscelides</taxon>
    </lineage>
</organism>
<dbReference type="Pfam" id="PF05485">
    <property type="entry name" value="THAP"/>
    <property type="match status" value="1"/>
</dbReference>
<dbReference type="SUPFAM" id="SSF57716">
    <property type="entry name" value="Glucocorticoid receptor-like (DNA-binding domain)"/>
    <property type="match status" value="1"/>
</dbReference>
<dbReference type="SMART" id="SM00980">
    <property type="entry name" value="THAP"/>
    <property type="match status" value="1"/>
</dbReference>
<dbReference type="InterPro" id="IPR038441">
    <property type="entry name" value="THAP_Znf_sf"/>
</dbReference>
<reference evidence="7" key="1">
    <citation type="submission" date="2022-03" db="EMBL/GenBank/DDBJ databases">
        <authorList>
            <person name="Sayadi A."/>
        </authorList>
    </citation>
    <scope>NUCLEOTIDE SEQUENCE</scope>
</reference>
<dbReference type="AlphaFoldDB" id="A0A9P0KZG3"/>
<dbReference type="PANTHER" id="PTHR47696:SF1">
    <property type="entry name" value="THAP DOMAIN-CONTAINING PROTEIN 2"/>
    <property type="match status" value="1"/>
</dbReference>
<proteinExistence type="predicted"/>
<dbReference type="PROSITE" id="PS50950">
    <property type="entry name" value="ZF_THAP"/>
    <property type="match status" value="1"/>
</dbReference>
<evidence type="ECO:0000256" key="5">
    <source>
        <dbReference type="PROSITE-ProRule" id="PRU00309"/>
    </source>
</evidence>
<evidence type="ECO:0000313" key="8">
    <source>
        <dbReference type="Proteomes" id="UP001152888"/>
    </source>
</evidence>
<dbReference type="OrthoDB" id="6734325at2759"/>
<dbReference type="GO" id="GO:0008270">
    <property type="term" value="F:zinc ion binding"/>
    <property type="evidence" value="ECO:0007669"/>
    <property type="project" value="UniProtKB-KW"/>
</dbReference>
<name>A0A9P0KZG3_ACAOB</name>
<accession>A0A9P0KZG3</accession>
<evidence type="ECO:0000256" key="4">
    <source>
        <dbReference type="ARBA" id="ARBA00023125"/>
    </source>
</evidence>
<dbReference type="Gene3D" id="6.20.210.20">
    <property type="entry name" value="THAP domain"/>
    <property type="match status" value="1"/>
</dbReference>
<dbReference type="InterPro" id="IPR026521">
    <property type="entry name" value="THAP2"/>
</dbReference>
<sequence length="143" mass="16478">MGRRKCILCGVSSEKTEATFHRFPSDKKKQEEWCTILNIDINDLPLHAFICANHFHKSDLIEGKRTRLKHSAVPSVEPFRQTDDSSDEENEINLAQEIALSHSNSKQLESRDLPRYEICFSDVLHPYLDQHISIQELFDALNG</sequence>
<keyword evidence="2 5" id="KW-0863">Zinc-finger</keyword>
<keyword evidence="4 5" id="KW-0238">DNA-binding</keyword>
<keyword evidence="8" id="KW-1185">Reference proteome</keyword>
<evidence type="ECO:0000256" key="3">
    <source>
        <dbReference type="ARBA" id="ARBA00022833"/>
    </source>
</evidence>
<dbReference type="EMBL" id="CAKOFQ010006902">
    <property type="protein sequence ID" value="CAH1980953.1"/>
    <property type="molecule type" value="Genomic_DNA"/>
</dbReference>
<keyword evidence="3" id="KW-0862">Zinc</keyword>
<feature type="domain" description="THAP-type" evidence="6">
    <location>
        <begin position="1"/>
        <end position="77"/>
    </location>
</feature>
<dbReference type="InterPro" id="IPR006612">
    <property type="entry name" value="THAP_Znf"/>
</dbReference>
<dbReference type="GO" id="GO:0003677">
    <property type="term" value="F:DNA binding"/>
    <property type="evidence" value="ECO:0007669"/>
    <property type="project" value="UniProtKB-UniRule"/>
</dbReference>
<dbReference type="SMART" id="SM00692">
    <property type="entry name" value="DM3"/>
    <property type="match status" value="1"/>
</dbReference>
<protein>
    <recommendedName>
        <fullName evidence="6">THAP-type domain-containing protein</fullName>
    </recommendedName>
</protein>
<gene>
    <name evidence="7" type="ORF">ACAOBT_LOCUS14268</name>
</gene>
<keyword evidence="1" id="KW-0479">Metal-binding</keyword>
<comment type="caution">
    <text evidence="7">The sequence shown here is derived from an EMBL/GenBank/DDBJ whole genome shotgun (WGS) entry which is preliminary data.</text>
</comment>
<dbReference type="PANTHER" id="PTHR47696">
    <property type="entry name" value="THAP DOMAIN-CONTAINING PROTEIN 2"/>
    <property type="match status" value="1"/>
</dbReference>
<evidence type="ECO:0000259" key="6">
    <source>
        <dbReference type="PROSITE" id="PS50950"/>
    </source>
</evidence>